<feature type="domain" description="DUF4097" evidence="1">
    <location>
        <begin position="46"/>
        <end position="220"/>
    </location>
</feature>
<keyword evidence="3" id="KW-1185">Reference proteome</keyword>
<proteinExistence type="predicted"/>
<dbReference type="RefSeq" id="WP_306991275.1">
    <property type="nucleotide sequence ID" value="NZ_JAUSUT010000001.1"/>
</dbReference>
<gene>
    <name evidence="2" type="ORF">FB470_002498</name>
</gene>
<dbReference type="InterPro" id="IPR025164">
    <property type="entry name" value="Toastrack_DUF4097"/>
</dbReference>
<reference evidence="2 3" key="1">
    <citation type="submission" date="2023-07" db="EMBL/GenBank/DDBJ databases">
        <title>Sequencing the genomes of 1000 actinobacteria strains.</title>
        <authorList>
            <person name="Klenk H.-P."/>
        </authorList>
    </citation>
    <scope>NUCLEOTIDE SEQUENCE [LARGE SCALE GENOMIC DNA]</scope>
    <source>
        <strain evidence="2 3">DSM 45805</strain>
    </source>
</reference>
<evidence type="ECO:0000313" key="2">
    <source>
        <dbReference type="EMBL" id="MDQ0378504.1"/>
    </source>
</evidence>
<dbReference type="Proteomes" id="UP001229651">
    <property type="component" value="Unassembled WGS sequence"/>
</dbReference>
<evidence type="ECO:0000313" key="3">
    <source>
        <dbReference type="Proteomes" id="UP001229651"/>
    </source>
</evidence>
<name>A0ABU0ETN6_9PSEU</name>
<sequence length="223" mass="23473">MGKPALAIGGVALIVAGAGIALGWNWWPNSARAEASADVTQPVSVVQVDNDSGDVHVRIEDTATTSVRQTFHYRGDRPGDTFTVDGGRLRLSGCGRDCTVDYDIVVPRGTTVNGEVRSGDLTVYGAASVDLRTSSGDIEVRDVTGPVTTNAKSGDIEVWSSDPQDVRAETASGDIRVVVPAGRYRVRGDTKSGDRHIDVAQDPAAQHALDLSTLSGDVTVTNR</sequence>
<dbReference type="Pfam" id="PF13349">
    <property type="entry name" value="DUF4097"/>
    <property type="match status" value="1"/>
</dbReference>
<comment type="caution">
    <text evidence="2">The sequence shown here is derived from an EMBL/GenBank/DDBJ whole genome shotgun (WGS) entry which is preliminary data.</text>
</comment>
<dbReference type="EMBL" id="JAUSUT010000001">
    <property type="protein sequence ID" value="MDQ0378504.1"/>
    <property type="molecule type" value="Genomic_DNA"/>
</dbReference>
<organism evidence="2 3">
    <name type="scientific">Amycolatopsis thermophila</name>
    <dbReference type="NCBI Taxonomy" id="206084"/>
    <lineage>
        <taxon>Bacteria</taxon>
        <taxon>Bacillati</taxon>
        <taxon>Actinomycetota</taxon>
        <taxon>Actinomycetes</taxon>
        <taxon>Pseudonocardiales</taxon>
        <taxon>Pseudonocardiaceae</taxon>
        <taxon>Amycolatopsis</taxon>
    </lineage>
</organism>
<accession>A0ABU0ETN6</accession>
<protein>
    <recommendedName>
        <fullName evidence="1">DUF4097 domain-containing protein</fullName>
    </recommendedName>
</protein>
<evidence type="ECO:0000259" key="1">
    <source>
        <dbReference type="Pfam" id="PF13349"/>
    </source>
</evidence>